<feature type="coiled-coil region" evidence="7">
    <location>
        <begin position="510"/>
        <end position="548"/>
    </location>
</feature>
<evidence type="ECO:0000256" key="8">
    <source>
        <dbReference type="SAM" id="MobiDB-lite"/>
    </source>
</evidence>
<feature type="compositionally biased region" description="Low complexity" evidence="8">
    <location>
        <begin position="91"/>
        <end position="105"/>
    </location>
</feature>
<comment type="domain">
    <text evidence="7">The N-terminal zinc finger binds to poly(A) RNA.</text>
</comment>
<dbReference type="OrthoDB" id="204958at2759"/>
<evidence type="ECO:0000256" key="1">
    <source>
        <dbReference type="ARBA" id="ARBA00004496"/>
    </source>
</evidence>
<dbReference type="GO" id="GO:0031251">
    <property type="term" value="C:PAN complex"/>
    <property type="evidence" value="ECO:0007669"/>
    <property type="project" value="UniProtKB-UniRule"/>
</dbReference>
<feature type="domain" description="Pan3 C-terminal knob" evidence="9">
    <location>
        <begin position="503"/>
        <end position="638"/>
    </location>
</feature>
<dbReference type="InterPro" id="IPR041332">
    <property type="entry name" value="Pan3_CK"/>
</dbReference>
<keyword evidence="3 7" id="KW-0507">mRNA processing</keyword>
<evidence type="ECO:0000256" key="6">
    <source>
        <dbReference type="ARBA" id="ARBA00023054"/>
    </source>
</evidence>
<dbReference type="Gene3D" id="1.10.510.10">
    <property type="entry name" value="Transferase(Phosphotransferase) domain 1"/>
    <property type="match status" value="1"/>
</dbReference>
<evidence type="ECO:0000256" key="3">
    <source>
        <dbReference type="ARBA" id="ARBA00022664"/>
    </source>
</evidence>
<feature type="compositionally biased region" description="Low complexity" evidence="8">
    <location>
        <begin position="131"/>
        <end position="145"/>
    </location>
</feature>
<keyword evidence="5 7" id="KW-0067">ATP-binding</keyword>
<dbReference type="GO" id="GO:0008143">
    <property type="term" value="F:poly(A) binding"/>
    <property type="evidence" value="ECO:0007669"/>
    <property type="project" value="TreeGrafter"/>
</dbReference>
<comment type="domain">
    <text evidence="7">Contains a pseudokinase domain. The protein kinase domain is predicted to be catalytically inactive because some of the residues important for catalytic activity are substituted and it lacks the equivalent of the binding site for a peptide substrate. However, it has retained an ATP-binding site and ATP-binding is required for mRNA degradation, stimulating the activity of the PAN2 nuclease in vitro. The nucleotide-binding site is juxtaposed to the RNase active site of PAN2 in the complex and may actually bind nucleosides of a poly(A) RNA rather than ATP, feeding the poly(A)-tail to the active site of the deadenylase and thus increasing the efficiency with which this distributive enzyme degrades oligo(A) RNAs.</text>
</comment>
<dbReference type="AlphaFoldDB" id="A0A2T0FK59"/>
<comment type="function">
    <text evidence="7">Regulatory subunit of the poly(A)-nuclease (PAN) deadenylation complex, one of two cytoplasmic mRNA deadenylases involved in mRNA turnover. PAN specifically shortens poly(A) tails of RNA and the activity is stimulated by poly(A)-binding protein PAB1. PAN deadenylation is followed by rapid degradation of the shortened mRNA tails by the CCR4-NOT complex. Deadenylated mRNAs are then degraded by two alternative mechanisms, namely exosome-mediated 3'-5' exonucleolytic degradation, or deadenlyation-dependent mRNA decaping and subsequent 5'-3' exonucleolytic degradation by XRN1. May also be involved in post-transcriptional maturation of mRNA poly(A) tails. PAN3 acts as a positive regulator for PAN activity, recruiting the catalytic subunit PAN2 to mRNA via its interaction with RNA and with PAB1.</text>
</comment>
<keyword evidence="6 7" id="KW-0175">Coiled coil</keyword>
<dbReference type="InterPro" id="IPR030844">
    <property type="entry name" value="PAN3"/>
</dbReference>
<accession>A0A2T0FK59</accession>
<dbReference type="GO" id="GO:0006397">
    <property type="term" value="P:mRNA processing"/>
    <property type="evidence" value="ECO:0007669"/>
    <property type="project" value="UniProtKB-KW"/>
</dbReference>
<dbReference type="InterPro" id="IPR011009">
    <property type="entry name" value="Kinase-like_dom_sf"/>
</dbReference>
<dbReference type="PANTHER" id="PTHR12272:SF11">
    <property type="entry name" value="PAN2-PAN3 DEADENYLATION COMPLEX SUBUNIT PAN3"/>
    <property type="match status" value="1"/>
</dbReference>
<dbReference type="HAMAP" id="MF_03181">
    <property type="entry name" value="PAN3"/>
    <property type="match status" value="1"/>
</dbReference>
<evidence type="ECO:0000256" key="2">
    <source>
        <dbReference type="ARBA" id="ARBA00022490"/>
    </source>
</evidence>
<comment type="similarity">
    <text evidence="7">Belongs to the protein kinase superfamily. PAN3 family.</text>
</comment>
<reference evidence="10 11" key="1">
    <citation type="submission" date="2017-04" db="EMBL/GenBank/DDBJ databases">
        <title>Genome sequencing of [Candida] sorbophila.</title>
        <authorList>
            <person name="Ahn J.O."/>
        </authorList>
    </citation>
    <scope>NUCLEOTIDE SEQUENCE [LARGE SCALE GENOMIC DNA]</scope>
    <source>
        <strain evidence="10 11">DS02</strain>
    </source>
</reference>
<evidence type="ECO:0000256" key="4">
    <source>
        <dbReference type="ARBA" id="ARBA00022741"/>
    </source>
</evidence>
<keyword evidence="2 7" id="KW-0963">Cytoplasm</keyword>
<keyword evidence="4 7" id="KW-0547">Nucleotide-binding</keyword>
<dbReference type="SUPFAM" id="SSF56112">
    <property type="entry name" value="Protein kinase-like (PK-like)"/>
    <property type="match status" value="1"/>
</dbReference>
<dbReference type="PANTHER" id="PTHR12272">
    <property type="entry name" value="DEADENYLATION COMPLEX SUBUNIT PAN3"/>
    <property type="match status" value="1"/>
</dbReference>
<name>A0A2T0FK59_9ASCO</name>
<dbReference type="GO" id="GO:0000932">
    <property type="term" value="C:P-body"/>
    <property type="evidence" value="ECO:0007669"/>
    <property type="project" value="TreeGrafter"/>
</dbReference>
<comment type="caution">
    <text evidence="7">Lacks conserved residue(s) required for the propagation of feature annotation.</text>
</comment>
<comment type="domain">
    <text evidence="7">The pseudokinase domain, the coiled-coil (CC), and C-terminal knob domain (CK) form a structural unit (PKC) that forms an extensive high-affinity interaction surface for PAN2.</text>
</comment>
<evidence type="ECO:0000259" key="9">
    <source>
        <dbReference type="Pfam" id="PF18101"/>
    </source>
</evidence>
<keyword evidence="11" id="KW-1185">Reference proteome</keyword>
<feature type="region of interest" description="Knob domain" evidence="7">
    <location>
        <begin position="549"/>
        <end position="641"/>
    </location>
</feature>
<dbReference type="Proteomes" id="UP000238350">
    <property type="component" value="Unassembled WGS sequence"/>
</dbReference>
<evidence type="ECO:0000256" key="5">
    <source>
        <dbReference type="ARBA" id="ARBA00022840"/>
    </source>
</evidence>
<gene>
    <name evidence="7" type="primary">PAN3</name>
    <name evidence="10" type="ORF">B9G98_02990</name>
</gene>
<dbReference type="Gene3D" id="1.20.5.5160">
    <property type="match status" value="1"/>
</dbReference>
<evidence type="ECO:0000256" key="7">
    <source>
        <dbReference type="HAMAP-Rule" id="MF_03181"/>
    </source>
</evidence>
<evidence type="ECO:0000313" key="11">
    <source>
        <dbReference type="Proteomes" id="UP000238350"/>
    </source>
</evidence>
<comment type="subcellular location">
    <subcellularLocation>
        <location evidence="1 7">Cytoplasm</location>
    </subcellularLocation>
</comment>
<dbReference type="Gene3D" id="1.10.287.3700">
    <property type="match status" value="1"/>
</dbReference>
<feature type="compositionally biased region" description="Low complexity" evidence="8">
    <location>
        <begin position="21"/>
        <end position="36"/>
    </location>
</feature>
<sequence length="641" mass="69573">MSKSDERAQSLRADSPAFRPSSGSAAGGLSASMGELGTDGGGSGPSTGSPLNSAARNGSPGRSPKARFNPKSRFNPNRSFTVADRRGGSGASSPGPGSSAGQAAALRPTSSEGVEAKKFNPTSVFSPKRPPSGAAPSGPAASSSPLVPNSGLIPPTGPAGVPTGPAASIAGSNAVPEVGVFSDLTPKFSPMLSEYNQLYHAPLHPLQYHLYAPTPFRVRPALEAHQRAAQDLFISSDLREMLQRRNDAILQVLPTTTLPEFVHVYHSLMPLDTKLDSKGRFGQKMWRYKAISNTDGRTYCLLRVENYELPREQALSFIAKWVRVASSALVGVVEAFTTVAFGDSSLVIVYEYYPLAEPIETAYSSGTLPEGLLWSFVTQVAGGLHAIHRHNLAAGVLDCRSILVTQKNRLRIGSCGLRDVLEYDTLPPTIERQRQDWYQLGEMLLKLTAGSSSTKDSIDARHPAMSKYSPSMMAFVDLLLDYEPTPADSVVNEHGERDTLEAQVMRALAPHLLRVVDTAFAAVDDLEATLSHELENARLVRLLCKLEFVMGWAEQANDPTWAPSGEQYPLKLFMDYVFHQVTDQERPSLDLAHALAALNKLDAGIDENILLVSHDETVRMVISYKELRTMFDQAFRALRKE</sequence>
<protein>
    <recommendedName>
        <fullName evidence="7">PAN2-PAN3 deadenylation complex subunit PAN3</fullName>
    </recommendedName>
    <alternativeName>
        <fullName evidence="7">PAB1P-dependent poly(A)-specific ribonuclease</fullName>
    </alternativeName>
    <alternativeName>
        <fullName evidence="7">Poly(A)-nuclease deadenylation complex subunit 3</fullName>
        <shortName evidence="7">PAN deadenylation complex subunit 3</shortName>
    </alternativeName>
</protein>
<organism evidence="10 11">
    <name type="scientific">Wickerhamiella sorbophila</name>
    <dbReference type="NCBI Taxonomy" id="45607"/>
    <lineage>
        <taxon>Eukaryota</taxon>
        <taxon>Fungi</taxon>
        <taxon>Dikarya</taxon>
        <taxon>Ascomycota</taxon>
        <taxon>Saccharomycotina</taxon>
        <taxon>Dipodascomycetes</taxon>
        <taxon>Dipodascales</taxon>
        <taxon>Trichomonascaceae</taxon>
        <taxon>Wickerhamiella</taxon>
    </lineage>
</organism>
<dbReference type="Pfam" id="PF18101">
    <property type="entry name" value="Pan3_CK"/>
    <property type="match status" value="1"/>
</dbReference>
<dbReference type="GO" id="GO:0000289">
    <property type="term" value="P:nuclear-transcribed mRNA poly(A) tail shortening"/>
    <property type="evidence" value="ECO:0007669"/>
    <property type="project" value="UniProtKB-UniRule"/>
</dbReference>
<proteinExistence type="inferred from homology"/>
<dbReference type="EMBL" id="NDIQ01000021">
    <property type="protein sequence ID" value="PRT55370.1"/>
    <property type="molecule type" value="Genomic_DNA"/>
</dbReference>
<dbReference type="STRING" id="45607.A0A2T0FK59"/>
<evidence type="ECO:0000313" key="10">
    <source>
        <dbReference type="EMBL" id="PRT55370.1"/>
    </source>
</evidence>
<dbReference type="GO" id="GO:0005524">
    <property type="term" value="F:ATP binding"/>
    <property type="evidence" value="ECO:0007669"/>
    <property type="project" value="UniProtKB-UniRule"/>
</dbReference>
<feature type="region of interest" description="Disordered" evidence="8">
    <location>
        <begin position="1"/>
        <end position="165"/>
    </location>
</feature>
<comment type="caution">
    <text evidence="10">The sequence shown here is derived from an EMBL/GenBank/DDBJ whole genome shotgun (WGS) entry which is preliminary data.</text>
</comment>
<comment type="subunit">
    <text evidence="7">Homodimer. Forms a heterotrimer with a catalytic subunit PAN2 to form the poly(A)-nuclease (PAN) deadenylation complex. Interacts (via PAM-2 motif) with poly(A)-binding protein PAB1 (via PABC domain), conferring substrate specificity of the enzyme complex.</text>
</comment>